<keyword evidence="1" id="KW-0805">Transcription regulation</keyword>
<reference evidence="6 7" key="1">
    <citation type="submission" date="2020-04" db="EMBL/GenBank/DDBJ databases">
        <title>Description of novel Gluconacetobacter.</title>
        <authorList>
            <person name="Sombolestani A."/>
        </authorList>
    </citation>
    <scope>NUCLEOTIDE SEQUENCE [LARGE SCALE GENOMIC DNA]</scope>
    <source>
        <strain evidence="6 7">LMG 27800</strain>
    </source>
</reference>
<feature type="DNA-binding region" description="H-T-H motif" evidence="4">
    <location>
        <begin position="24"/>
        <end position="43"/>
    </location>
</feature>
<dbReference type="GO" id="GO:0003700">
    <property type="term" value="F:DNA-binding transcription factor activity"/>
    <property type="evidence" value="ECO:0007669"/>
    <property type="project" value="TreeGrafter"/>
</dbReference>
<dbReference type="AlphaFoldDB" id="A0A7W4PU17"/>
<evidence type="ECO:0000256" key="4">
    <source>
        <dbReference type="PROSITE-ProRule" id="PRU00335"/>
    </source>
</evidence>
<name>A0A7W4PU17_9PROT</name>
<dbReference type="PRINTS" id="PR00455">
    <property type="entry name" value="HTHTETR"/>
</dbReference>
<organism evidence="6 7">
    <name type="scientific">Gluconacetobacter takamatsuzukensis</name>
    <dbReference type="NCBI Taxonomy" id="1286190"/>
    <lineage>
        <taxon>Bacteria</taxon>
        <taxon>Pseudomonadati</taxon>
        <taxon>Pseudomonadota</taxon>
        <taxon>Alphaproteobacteria</taxon>
        <taxon>Acetobacterales</taxon>
        <taxon>Acetobacteraceae</taxon>
        <taxon>Gluconacetobacter</taxon>
    </lineage>
</organism>
<dbReference type="PROSITE" id="PS50977">
    <property type="entry name" value="HTH_TETR_2"/>
    <property type="match status" value="1"/>
</dbReference>
<dbReference type="PROSITE" id="PS01081">
    <property type="entry name" value="HTH_TETR_1"/>
    <property type="match status" value="1"/>
</dbReference>
<comment type="caution">
    <text evidence="6">The sequence shown here is derived from an EMBL/GenBank/DDBJ whole genome shotgun (WGS) entry which is preliminary data.</text>
</comment>
<evidence type="ECO:0000313" key="6">
    <source>
        <dbReference type="EMBL" id="MBB2206576.1"/>
    </source>
</evidence>
<dbReference type="InterPro" id="IPR050109">
    <property type="entry name" value="HTH-type_TetR-like_transc_reg"/>
</dbReference>
<dbReference type="PANTHER" id="PTHR30055">
    <property type="entry name" value="HTH-TYPE TRANSCRIPTIONAL REGULATOR RUTR"/>
    <property type="match status" value="1"/>
</dbReference>
<dbReference type="InterPro" id="IPR001647">
    <property type="entry name" value="HTH_TetR"/>
</dbReference>
<proteinExistence type="predicted"/>
<dbReference type="InterPro" id="IPR023772">
    <property type="entry name" value="DNA-bd_HTH_TetR-type_CS"/>
</dbReference>
<protein>
    <submittedName>
        <fullName evidence="6">TetR/AcrR family transcriptional regulator</fullName>
    </submittedName>
</protein>
<evidence type="ECO:0000313" key="7">
    <source>
        <dbReference type="Proteomes" id="UP000540556"/>
    </source>
</evidence>
<dbReference type="SUPFAM" id="SSF46689">
    <property type="entry name" value="Homeodomain-like"/>
    <property type="match status" value="1"/>
</dbReference>
<dbReference type="InterPro" id="IPR025996">
    <property type="entry name" value="MT1864/Rv1816-like_C"/>
</dbReference>
<dbReference type="Pfam" id="PF00440">
    <property type="entry name" value="TetR_N"/>
    <property type="match status" value="1"/>
</dbReference>
<keyword evidence="3" id="KW-0804">Transcription</keyword>
<dbReference type="InterPro" id="IPR009057">
    <property type="entry name" value="Homeodomain-like_sf"/>
</dbReference>
<evidence type="ECO:0000256" key="2">
    <source>
        <dbReference type="ARBA" id="ARBA00023125"/>
    </source>
</evidence>
<keyword evidence="2 4" id="KW-0238">DNA-binding</keyword>
<feature type="domain" description="HTH tetR-type" evidence="5">
    <location>
        <begin position="1"/>
        <end position="61"/>
    </location>
</feature>
<keyword evidence="7" id="KW-1185">Reference proteome</keyword>
<sequence length="188" mass="19967">MKTEDQILTAAAGLLEEGGVAALTTRAVCQVAGVTAPTLYHHFGDKEGLLRAVLAQGVAAFMAQKRANRQTADALADLKRGWDGWIAFALERPNLFRLMIESTRSDPGTSQEAFVLMRATVERLGHDGRLTTDVDTAALAVWAAANGVLTLFMQGTPVADIRSANVVLFDALMAGLVRPKDAGETGSD</sequence>
<evidence type="ECO:0000256" key="1">
    <source>
        <dbReference type="ARBA" id="ARBA00023015"/>
    </source>
</evidence>
<dbReference type="Proteomes" id="UP000540556">
    <property type="component" value="Unassembled WGS sequence"/>
</dbReference>
<gene>
    <name evidence="6" type="ORF">HLH27_16390</name>
</gene>
<dbReference type="Gene3D" id="1.10.357.10">
    <property type="entry name" value="Tetracycline Repressor, domain 2"/>
    <property type="match status" value="1"/>
</dbReference>
<dbReference type="EMBL" id="JABEQK010000019">
    <property type="protein sequence ID" value="MBB2206576.1"/>
    <property type="molecule type" value="Genomic_DNA"/>
</dbReference>
<dbReference type="PANTHER" id="PTHR30055:SF234">
    <property type="entry name" value="HTH-TYPE TRANSCRIPTIONAL REGULATOR BETI"/>
    <property type="match status" value="1"/>
</dbReference>
<dbReference type="InterPro" id="IPR036271">
    <property type="entry name" value="Tet_transcr_reg_TetR-rel_C_sf"/>
</dbReference>
<evidence type="ECO:0000259" key="5">
    <source>
        <dbReference type="PROSITE" id="PS50977"/>
    </source>
</evidence>
<dbReference type="Pfam" id="PF13305">
    <property type="entry name" value="TetR_C_33"/>
    <property type="match status" value="1"/>
</dbReference>
<dbReference type="GO" id="GO:0000976">
    <property type="term" value="F:transcription cis-regulatory region binding"/>
    <property type="evidence" value="ECO:0007669"/>
    <property type="project" value="TreeGrafter"/>
</dbReference>
<accession>A0A7W4PU17</accession>
<dbReference type="RefSeq" id="WP_182951114.1">
    <property type="nucleotide sequence ID" value="NZ_JABEQK010000019.1"/>
</dbReference>
<evidence type="ECO:0000256" key="3">
    <source>
        <dbReference type="ARBA" id="ARBA00023163"/>
    </source>
</evidence>
<dbReference type="SUPFAM" id="SSF48498">
    <property type="entry name" value="Tetracyclin repressor-like, C-terminal domain"/>
    <property type="match status" value="1"/>
</dbReference>